<reference evidence="2 3" key="1">
    <citation type="submission" date="2018-06" db="EMBL/GenBank/DDBJ databases">
        <title>Genomic Encyclopedia of Type Strains, Phase III (KMG-III): the genomes of soil and plant-associated and newly described type strains.</title>
        <authorList>
            <person name="Whitman W."/>
        </authorList>
    </citation>
    <scope>NUCLEOTIDE SEQUENCE [LARGE SCALE GENOMIC DNA]</scope>
    <source>
        <strain evidence="2 3">CGMCC 4.7090</strain>
    </source>
</reference>
<sequence length="183" mass="20926">MSQPVLRTERLVIVPLADSHLDLEVELDADAEVLRYLYGRSRSRDEVEESHRKRMEFGRVVDGLGYWMAFDGDDFAGLVALQPEGGPGSAELGYRIPRKQWRRGFASEVSRELLRHAFETVGLKRVFAQTMVVNEGSQAVMRAVGMRYVRNFHEEWEHPLPGAEQGEIEYEFTADQWAAAGRR</sequence>
<dbReference type="EMBL" id="QLMJ01000011">
    <property type="protein sequence ID" value="RAK34491.1"/>
    <property type="molecule type" value="Genomic_DNA"/>
</dbReference>
<dbReference type="InterPro" id="IPR016181">
    <property type="entry name" value="Acyl_CoA_acyltransferase"/>
</dbReference>
<dbReference type="InterPro" id="IPR000182">
    <property type="entry name" value="GNAT_dom"/>
</dbReference>
<evidence type="ECO:0000313" key="3">
    <source>
        <dbReference type="Proteomes" id="UP000249341"/>
    </source>
</evidence>
<dbReference type="AlphaFoldDB" id="A0A327Z9Q5"/>
<dbReference type="Gene3D" id="3.40.630.30">
    <property type="match status" value="1"/>
</dbReference>
<dbReference type="GO" id="GO:0016747">
    <property type="term" value="F:acyltransferase activity, transferring groups other than amino-acyl groups"/>
    <property type="evidence" value="ECO:0007669"/>
    <property type="project" value="InterPro"/>
</dbReference>
<proteinExistence type="predicted"/>
<dbReference type="InterPro" id="IPR051531">
    <property type="entry name" value="N-acetyltransferase"/>
</dbReference>
<dbReference type="OrthoDB" id="3533156at2"/>
<dbReference type="PANTHER" id="PTHR43792">
    <property type="entry name" value="GNAT FAMILY, PUTATIVE (AFU_ORTHOLOGUE AFUA_3G00765)-RELATED-RELATED"/>
    <property type="match status" value="1"/>
</dbReference>
<protein>
    <submittedName>
        <fullName evidence="2">RimJ/RimL family protein N-acetyltransferase</fullName>
    </submittedName>
</protein>
<organism evidence="2 3">
    <name type="scientific">Actinoplanes lutulentus</name>
    <dbReference type="NCBI Taxonomy" id="1287878"/>
    <lineage>
        <taxon>Bacteria</taxon>
        <taxon>Bacillati</taxon>
        <taxon>Actinomycetota</taxon>
        <taxon>Actinomycetes</taxon>
        <taxon>Micromonosporales</taxon>
        <taxon>Micromonosporaceae</taxon>
        <taxon>Actinoplanes</taxon>
    </lineage>
</organism>
<comment type="caution">
    <text evidence="2">The sequence shown here is derived from an EMBL/GenBank/DDBJ whole genome shotgun (WGS) entry which is preliminary data.</text>
</comment>
<dbReference type="PROSITE" id="PS51186">
    <property type="entry name" value="GNAT"/>
    <property type="match status" value="1"/>
</dbReference>
<keyword evidence="3" id="KW-1185">Reference proteome</keyword>
<accession>A0A327Z9Q5</accession>
<evidence type="ECO:0000313" key="2">
    <source>
        <dbReference type="EMBL" id="RAK34491.1"/>
    </source>
</evidence>
<gene>
    <name evidence="2" type="ORF">B0I29_11190</name>
</gene>
<dbReference type="Pfam" id="PF13302">
    <property type="entry name" value="Acetyltransf_3"/>
    <property type="match status" value="1"/>
</dbReference>
<dbReference type="PANTHER" id="PTHR43792:SF16">
    <property type="entry name" value="N-ACETYLTRANSFERASE DOMAIN-CONTAINING PROTEIN"/>
    <property type="match status" value="1"/>
</dbReference>
<dbReference type="SUPFAM" id="SSF55729">
    <property type="entry name" value="Acyl-CoA N-acyltransferases (Nat)"/>
    <property type="match status" value="1"/>
</dbReference>
<feature type="domain" description="N-acetyltransferase" evidence="1">
    <location>
        <begin position="11"/>
        <end position="175"/>
    </location>
</feature>
<dbReference type="Proteomes" id="UP000249341">
    <property type="component" value="Unassembled WGS sequence"/>
</dbReference>
<name>A0A327Z9Q5_9ACTN</name>
<dbReference type="RefSeq" id="WP_111651166.1">
    <property type="nucleotide sequence ID" value="NZ_JACHWI010000011.1"/>
</dbReference>
<keyword evidence="2" id="KW-0808">Transferase</keyword>
<evidence type="ECO:0000259" key="1">
    <source>
        <dbReference type="PROSITE" id="PS51186"/>
    </source>
</evidence>